<keyword evidence="1 2" id="KW-0732">Signal</keyword>
<feature type="domain" description="F5/8 type C" evidence="3">
    <location>
        <begin position="285"/>
        <end position="380"/>
    </location>
</feature>
<name>A0ABW8YV16_9FLAO</name>
<dbReference type="InterPro" id="IPR006584">
    <property type="entry name" value="Cellulose-bd_IV"/>
</dbReference>
<feature type="domain" description="F5/8 type C" evidence="3">
    <location>
        <begin position="158"/>
        <end position="247"/>
    </location>
</feature>
<evidence type="ECO:0000259" key="4">
    <source>
        <dbReference type="PROSITE" id="PS51175"/>
    </source>
</evidence>
<feature type="domain" description="F5/8 type C" evidence="3">
    <location>
        <begin position="18"/>
        <end position="112"/>
    </location>
</feature>
<evidence type="ECO:0000256" key="1">
    <source>
        <dbReference type="ARBA" id="ARBA00022729"/>
    </source>
</evidence>
<dbReference type="PROSITE" id="PS50022">
    <property type="entry name" value="FA58C_3"/>
    <property type="match status" value="3"/>
</dbReference>
<evidence type="ECO:0000256" key="2">
    <source>
        <dbReference type="SAM" id="SignalP"/>
    </source>
</evidence>
<dbReference type="SUPFAM" id="SSF49785">
    <property type="entry name" value="Galactose-binding domain-like"/>
    <property type="match status" value="4"/>
</dbReference>
<gene>
    <name evidence="5" type="ORF">ABS766_02985</name>
</gene>
<evidence type="ECO:0000313" key="6">
    <source>
        <dbReference type="Proteomes" id="UP001629156"/>
    </source>
</evidence>
<dbReference type="Pfam" id="PF22633">
    <property type="entry name" value="F5_F8_type_C_2"/>
    <property type="match status" value="1"/>
</dbReference>
<dbReference type="SMART" id="SM00606">
    <property type="entry name" value="CBD_IV"/>
    <property type="match status" value="1"/>
</dbReference>
<dbReference type="Pfam" id="PF18962">
    <property type="entry name" value="Por_Secre_tail"/>
    <property type="match status" value="1"/>
</dbReference>
<dbReference type="CDD" id="cd04080">
    <property type="entry name" value="CBM6_cellulase-like"/>
    <property type="match status" value="1"/>
</dbReference>
<evidence type="ECO:0000259" key="3">
    <source>
        <dbReference type="PROSITE" id="PS50022"/>
    </source>
</evidence>
<dbReference type="InterPro" id="IPR000421">
    <property type="entry name" value="FA58C"/>
</dbReference>
<dbReference type="InterPro" id="IPR026444">
    <property type="entry name" value="Secre_tail"/>
</dbReference>
<dbReference type="InterPro" id="IPR005084">
    <property type="entry name" value="CBM6"/>
</dbReference>
<proteinExistence type="predicted"/>
<evidence type="ECO:0000313" key="5">
    <source>
        <dbReference type="EMBL" id="MFL9843377.1"/>
    </source>
</evidence>
<keyword evidence="6" id="KW-1185">Reference proteome</keyword>
<protein>
    <submittedName>
        <fullName evidence="5">Discoidin domain-containing protein</fullName>
    </submittedName>
</protein>
<dbReference type="RefSeq" id="WP_408083625.1">
    <property type="nucleotide sequence ID" value="NZ_JBELPZ010000002.1"/>
</dbReference>
<sequence>MRKLYLSVLTAVCIWQVTAATSLVKNTSMMLPPPECELITPVAATASTGDANLAIDGNGATRWESAAEDPQTLTVDLGTSTYISAVTIDWEAANAKDYTLSGSVNGTDWVTIGTYTDMPAGARTDVINDINAEYRYLQMHGTARNLTYGYSIWEFHVCSTAITEPEPSDCNPVMATSATATTGDAGLAIDGNDATRWESEQGVDPQVITVDLGESVMISALQIHWETANAKDYTLSGSVNGTDWVTIGTYTDMPVGDRTDMVDDVDAEYQYIMVEGAARNTPYGYSIWEITICGPATEEPEPCTGMDIESATASTGDAAQAIDGIDGTRWESEAGVDPQSLTVDLGAVAEVQTIRIHWETANAKDYTLSGSENGTDWVTIGTYTDMPVGDRTDVIEDIDGNYQYIMMEGTARNTPYGYSIWEFTVCGVPGETEEEYTAIPAFIEAEDYNDMFGVDEEATTDEGGGESVGWIDAGDWMDYNINVPEAGDYKIDFRVASNVDTGMIELFSGETSLGTVAVPNTGGWQVWQTVSTTVTLPAGNQVFRIFADTAGFNINWLEFTEAPTNSLQQFDKQLFTVYPNPAHGTVTIAADKDSDLYIFTMYGTMAGKVNIKAGDNTLSLDNYATGLYLLKMDGKVVKLLIK</sequence>
<dbReference type="Proteomes" id="UP001629156">
    <property type="component" value="Unassembled WGS sequence"/>
</dbReference>
<dbReference type="Gene3D" id="2.60.120.260">
    <property type="entry name" value="Galactose-binding domain-like"/>
    <property type="match status" value="4"/>
</dbReference>
<dbReference type="NCBIfam" id="TIGR04183">
    <property type="entry name" value="Por_Secre_tail"/>
    <property type="match status" value="1"/>
</dbReference>
<organism evidence="5 6">
    <name type="scientific">Flavobacterium rhizosphaerae</name>
    <dbReference type="NCBI Taxonomy" id="3163298"/>
    <lineage>
        <taxon>Bacteria</taxon>
        <taxon>Pseudomonadati</taxon>
        <taxon>Bacteroidota</taxon>
        <taxon>Flavobacteriia</taxon>
        <taxon>Flavobacteriales</taxon>
        <taxon>Flavobacteriaceae</taxon>
        <taxon>Flavobacterium</taxon>
    </lineage>
</organism>
<feature type="signal peptide" evidence="2">
    <location>
        <begin position="1"/>
        <end position="19"/>
    </location>
</feature>
<dbReference type="Pfam" id="PF00754">
    <property type="entry name" value="F5_F8_type_C"/>
    <property type="match status" value="2"/>
</dbReference>
<accession>A0ABW8YV16</accession>
<comment type="caution">
    <text evidence="5">The sequence shown here is derived from an EMBL/GenBank/DDBJ whole genome shotgun (WGS) entry which is preliminary data.</text>
</comment>
<reference evidence="5 6" key="1">
    <citation type="submission" date="2024-06" db="EMBL/GenBank/DDBJ databases">
        <authorList>
            <person name="Kaempfer P."/>
            <person name="Viver T."/>
        </authorList>
    </citation>
    <scope>NUCLEOTIDE SEQUENCE [LARGE SCALE GENOMIC DNA]</scope>
    <source>
        <strain evidence="5 6">ST-119</strain>
    </source>
</reference>
<dbReference type="EMBL" id="JBELPZ010000002">
    <property type="protein sequence ID" value="MFL9843377.1"/>
    <property type="molecule type" value="Genomic_DNA"/>
</dbReference>
<dbReference type="PROSITE" id="PS51175">
    <property type="entry name" value="CBM6"/>
    <property type="match status" value="1"/>
</dbReference>
<dbReference type="Pfam" id="PF03422">
    <property type="entry name" value="CBM_6"/>
    <property type="match status" value="1"/>
</dbReference>
<dbReference type="InterPro" id="IPR008979">
    <property type="entry name" value="Galactose-bd-like_sf"/>
</dbReference>
<feature type="chain" id="PRO_5045774285" evidence="2">
    <location>
        <begin position="20"/>
        <end position="642"/>
    </location>
</feature>
<feature type="domain" description="CBM6" evidence="4">
    <location>
        <begin position="441"/>
        <end position="560"/>
    </location>
</feature>